<evidence type="ECO:0000313" key="2">
    <source>
        <dbReference type="EMBL" id="UUI75893.1"/>
    </source>
</evidence>
<dbReference type="InterPro" id="IPR051397">
    <property type="entry name" value="Zn-ADH-like_protein"/>
</dbReference>
<name>A0ABY5L5M4_9CELL</name>
<dbReference type="InterPro" id="IPR011032">
    <property type="entry name" value="GroES-like_sf"/>
</dbReference>
<dbReference type="SMART" id="SM00829">
    <property type="entry name" value="PKS_ER"/>
    <property type="match status" value="1"/>
</dbReference>
<dbReference type="InterPro" id="IPR036291">
    <property type="entry name" value="NAD(P)-bd_dom_sf"/>
</dbReference>
<dbReference type="PANTHER" id="PTHR43677">
    <property type="entry name" value="SHORT-CHAIN DEHYDROGENASE/REDUCTASE"/>
    <property type="match status" value="1"/>
</dbReference>
<dbReference type="RefSeq" id="WP_227567987.1">
    <property type="nucleotide sequence ID" value="NZ_CP101988.1"/>
</dbReference>
<keyword evidence="3" id="KW-1185">Reference proteome</keyword>
<accession>A0ABY5L5M4</accession>
<evidence type="ECO:0000259" key="1">
    <source>
        <dbReference type="SMART" id="SM00829"/>
    </source>
</evidence>
<sequence length="321" mass="33139">MRAAVVTEFDHPPQCLDVPEPTPGDHQEIVDVLAVGLHPRVRSQANGSHYTSAGVLPVIPGVDGVGRRADGSLVYFVLPPGATQGSMAELATVDTRSSVTLPDDADPVRVAAAMNPAMSSWLALRRRVGFTPGEHVLVLGATGSAGQLAVQVARALGARSVTAVGRGTERLAFLPDLGADVVVSLDGDPDEAAQAVGRAASEVDVVLDYLWGAPTQAAIGPVLAHRADPARRLDWIEIGSVAGPQIALPAAALRAVNLRLLGSGHGSVSTDAMVAELGELARWIVAGTFTQAVLTFDLADIEQAWAAPVPAGARVVVTPTR</sequence>
<dbReference type="Gene3D" id="3.90.180.10">
    <property type="entry name" value="Medium-chain alcohol dehydrogenases, catalytic domain"/>
    <property type="match status" value="2"/>
</dbReference>
<dbReference type="Proteomes" id="UP001316189">
    <property type="component" value="Chromosome"/>
</dbReference>
<evidence type="ECO:0000313" key="3">
    <source>
        <dbReference type="Proteomes" id="UP001316189"/>
    </source>
</evidence>
<dbReference type="InterPro" id="IPR013149">
    <property type="entry name" value="ADH-like_C"/>
</dbReference>
<dbReference type="SUPFAM" id="SSF50129">
    <property type="entry name" value="GroES-like"/>
    <property type="match status" value="1"/>
</dbReference>
<gene>
    <name evidence="2" type="ORF">NP064_03000</name>
</gene>
<dbReference type="Pfam" id="PF00107">
    <property type="entry name" value="ADH_zinc_N"/>
    <property type="match status" value="1"/>
</dbReference>
<dbReference type="PANTHER" id="PTHR43677:SF11">
    <property type="entry name" value="ZINC-CONTAINING ALCOHOL DEHYDROGENASE"/>
    <property type="match status" value="1"/>
</dbReference>
<protein>
    <submittedName>
        <fullName evidence="2">Zinc-binding alcohol dehydrogenase family protein</fullName>
    </submittedName>
</protein>
<feature type="domain" description="Enoyl reductase (ER)" evidence="1">
    <location>
        <begin position="4"/>
        <end position="317"/>
    </location>
</feature>
<proteinExistence type="predicted"/>
<dbReference type="Gene3D" id="3.40.50.720">
    <property type="entry name" value="NAD(P)-binding Rossmann-like Domain"/>
    <property type="match status" value="1"/>
</dbReference>
<dbReference type="SUPFAM" id="SSF51735">
    <property type="entry name" value="NAD(P)-binding Rossmann-fold domains"/>
    <property type="match status" value="1"/>
</dbReference>
<dbReference type="EMBL" id="CP101988">
    <property type="protein sequence ID" value="UUI75893.1"/>
    <property type="molecule type" value="Genomic_DNA"/>
</dbReference>
<organism evidence="2 3">
    <name type="scientific">Cellulomonas chengniuliangii</name>
    <dbReference type="NCBI Taxonomy" id="2968084"/>
    <lineage>
        <taxon>Bacteria</taxon>
        <taxon>Bacillati</taxon>
        <taxon>Actinomycetota</taxon>
        <taxon>Actinomycetes</taxon>
        <taxon>Micrococcales</taxon>
        <taxon>Cellulomonadaceae</taxon>
        <taxon>Cellulomonas</taxon>
    </lineage>
</organism>
<dbReference type="InterPro" id="IPR020843">
    <property type="entry name" value="ER"/>
</dbReference>
<reference evidence="2 3" key="1">
    <citation type="submission" date="2022-07" db="EMBL/GenBank/DDBJ databases">
        <title>Novel species in genus cellulomonas.</title>
        <authorList>
            <person name="Ye L."/>
        </authorList>
    </citation>
    <scope>NUCLEOTIDE SEQUENCE [LARGE SCALE GENOMIC DNA]</scope>
    <source>
        <strain evidence="3">zg-Y338</strain>
    </source>
</reference>